<dbReference type="InterPro" id="IPR027417">
    <property type="entry name" value="P-loop_NTPase"/>
</dbReference>
<dbReference type="Proteomes" id="UP000178406">
    <property type="component" value="Unassembled WGS sequence"/>
</dbReference>
<evidence type="ECO:0008006" key="3">
    <source>
        <dbReference type="Google" id="ProtNLM"/>
    </source>
</evidence>
<proteinExistence type="predicted"/>
<evidence type="ECO:0000313" key="1">
    <source>
        <dbReference type="EMBL" id="OGF74798.1"/>
    </source>
</evidence>
<evidence type="ECO:0000313" key="2">
    <source>
        <dbReference type="Proteomes" id="UP000178406"/>
    </source>
</evidence>
<gene>
    <name evidence="1" type="ORF">A3J56_01365</name>
</gene>
<accession>A0A1F5WGI1</accession>
<protein>
    <recommendedName>
        <fullName evidence="3">DNA polymerase III subunit delta</fullName>
    </recommendedName>
</protein>
<sequence>MLISDIVRKQLSAGIFLHAYLLWGGDEVGKESALREYIELLLGKEYLRNPNFFELLPDTESGSISINAVRAMRSRALQTPFNNERNAKYAPRQVFVMRAIERISRDASPLLLKILEDPPSGVVFLATTNNLERLSKPLRSRFSLVRVVCAERSSQDNTELARLSKLSLKKRWENAPKLLEGGDFERMLRSAILEKERAIQEGIIAQRSVDEKIRELEQLWQAYQLYQLDPTASKRLIGEYALTFI</sequence>
<dbReference type="AlphaFoldDB" id="A0A1F5WGI1"/>
<reference evidence="1 2" key="1">
    <citation type="journal article" date="2016" name="Nat. Commun.">
        <title>Thousands of microbial genomes shed light on interconnected biogeochemical processes in an aquifer system.</title>
        <authorList>
            <person name="Anantharaman K."/>
            <person name="Brown C.T."/>
            <person name="Hug L.A."/>
            <person name="Sharon I."/>
            <person name="Castelle C.J."/>
            <person name="Probst A.J."/>
            <person name="Thomas B.C."/>
            <person name="Singh A."/>
            <person name="Wilkins M.J."/>
            <person name="Karaoz U."/>
            <person name="Brodie E.L."/>
            <person name="Williams K.H."/>
            <person name="Hubbard S.S."/>
            <person name="Banfield J.F."/>
        </authorList>
    </citation>
    <scope>NUCLEOTIDE SEQUENCE [LARGE SCALE GENOMIC DNA]</scope>
</reference>
<dbReference type="SUPFAM" id="SSF52540">
    <property type="entry name" value="P-loop containing nucleoside triphosphate hydrolases"/>
    <property type="match status" value="1"/>
</dbReference>
<organism evidence="1 2">
    <name type="scientific">Candidatus Giovannonibacteria bacterium RIFCSPHIGHO2_02_FULL_46_20</name>
    <dbReference type="NCBI Taxonomy" id="1798338"/>
    <lineage>
        <taxon>Bacteria</taxon>
        <taxon>Candidatus Giovannoniibacteriota</taxon>
    </lineage>
</organism>
<dbReference type="PANTHER" id="PTHR11669:SF8">
    <property type="entry name" value="DNA POLYMERASE III SUBUNIT DELTA"/>
    <property type="match status" value="1"/>
</dbReference>
<dbReference type="InterPro" id="IPR050238">
    <property type="entry name" value="DNA_Rep/Repair_Clamp_Loader"/>
</dbReference>
<dbReference type="PANTHER" id="PTHR11669">
    <property type="entry name" value="REPLICATION FACTOR C / DNA POLYMERASE III GAMMA-TAU SUBUNIT"/>
    <property type="match status" value="1"/>
</dbReference>
<dbReference type="Pfam" id="PF13177">
    <property type="entry name" value="DNA_pol3_delta2"/>
    <property type="match status" value="1"/>
</dbReference>
<dbReference type="Gene3D" id="3.40.50.300">
    <property type="entry name" value="P-loop containing nucleotide triphosphate hydrolases"/>
    <property type="match status" value="1"/>
</dbReference>
<dbReference type="STRING" id="1798338.A3J56_01365"/>
<comment type="caution">
    <text evidence="1">The sequence shown here is derived from an EMBL/GenBank/DDBJ whole genome shotgun (WGS) entry which is preliminary data.</text>
</comment>
<dbReference type="GO" id="GO:0006261">
    <property type="term" value="P:DNA-templated DNA replication"/>
    <property type="evidence" value="ECO:0007669"/>
    <property type="project" value="TreeGrafter"/>
</dbReference>
<dbReference type="EMBL" id="MFHQ01000005">
    <property type="protein sequence ID" value="OGF74798.1"/>
    <property type="molecule type" value="Genomic_DNA"/>
</dbReference>
<name>A0A1F5WGI1_9BACT</name>